<name>A0A0B6YND6_9EUPU</name>
<organism evidence="2">
    <name type="scientific">Arion vulgaris</name>
    <dbReference type="NCBI Taxonomy" id="1028688"/>
    <lineage>
        <taxon>Eukaryota</taxon>
        <taxon>Metazoa</taxon>
        <taxon>Spiralia</taxon>
        <taxon>Lophotrochozoa</taxon>
        <taxon>Mollusca</taxon>
        <taxon>Gastropoda</taxon>
        <taxon>Heterobranchia</taxon>
        <taxon>Euthyneura</taxon>
        <taxon>Panpulmonata</taxon>
        <taxon>Eupulmonata</taxon>
        <taxon>Stylommatophora</taxon>
        <taxon>Helicina</taxon>
        <taxon>Arionoidea</taxon>
        <taxon>Arionidae</taxon>
        <taxon>Arion</taxon>
    </lineage>
</organism>
<dbReference type="AlphaFoldDB" id="A0A0B6YND6"/>
<reference evidence="2" key="1">
    <citation type="submission" date="2014-12" db="EMBL/GenBank/DDBJ databases">
        <title>Insight into the proteome of Arion vulgaris.</title>
        <authorList>
            <person name="Aradska J."/>
            <person name="Bulat T."/>
            <person name="Smidak R."/>
            <person name="Sarate P."/>
            <person name="Gangsoo J."/>
            <person name="Sialana F."/>
            <person name="Bilban M."/>
            <person name="Lubec G."/>
        </authorList>
    </citation>
    <scope>NUCLEOTIDE SEQUENCE</scope>
    <source>
        <tissue evidence="2">Skin</tissue>
    </source>
</reference>
<evidence type="ECO:0000256" key="1">
    <source>
        <dbReference type="SAM" id="Phobius"/>
    </source>
</evidence>
<proteinExistence type="predicted"/>
<evidence type="ECO:0000313" key="2">
    <source>
        <dbReference type="EMBL" id="CEK57754.1"/>
    </source>
</evidence>
<feature type="transmembrane region" description="Helical" evidence="1">
    <location>
        <begin position="17"/>
        <end position="37"/>
    </location>
</feature>
<keyword evidence="1" id="KW-0472">Membrane</keyword>
<keyword evidence="1" id="KW-0812">Transmembrane</keyword>
<keyword evidence="1" id="KW-1133">Transmembrane helix</keyword>
<sequence length="72" mass="7890">SKCSDDSPINPSCHNRLWSIGSQVVLYFAQSLVIFVMTSKDSLHPLVPQEDSVSRSVWDASFSISLAVPLPV</sequence>
<dbReference type="EMBL" id="HACG01010889">
    <property type="protein sequence ID" value="CEK57754.1"/>
    <property type="molecule type" value="Transcribed_RNA"/>
</dbReference>
<protein>
    <submittedName>
        <fullName evidence="2">Uncharacterized protein</fullName>
    </submittedName>
</protein>
<accession>A0A0B6YND6</accession>
<gene>
    <name evidence="2" type="primary">ORF30989</name>
</gene>
<feature type="non-terminal residue" evidence="2">
    <location>
        <position position="1"/>
    </location>
</feature>